<keyword evidence="4" id="KW-0119">Carbohydrate metabolism</keyword>
<dbReference type="InterPro" id="IPR001579">
    <property type="entry name" value="Glyco_hydro_18_chit_AS"/>
</dbReference>
<dbReference type="Proteomes" id="UP001203607">
    <property type="component" value="Unassembled WGS sequence"/>
</dbReference>
<evidence type="ECO:0000256" key="2">
    <source>
        <dbReference type="ARBA" id="ARBA00012729"/>
    </source>
</evidence>
<sequence length="404" mass="46014">MKSLHFNTNYLLLLLLAIVSACKTEKKAPETTSTKEPIAVMAYYVPEENYAPESLPLEQLTHIIFSFTHVVDGEMKFENAESGPKLESLVAQRQNHPNLKIMIACGGWGADGFSDMSYTAENRKKFVESVVAFNKKYDLDGLDIDWEYPAIPAAGTGARPEDKQNFTFLMKELREALDTLDREQTLTFASAGWKPYYKNVELNEVMKYADYMNIMTYDQVGSSSPFTGHHTPLGLIKEEDVTDTFAWDYMNERREQLKERGITLDPRSAERIVEFCIAEGVKPEQLVIGSAFYGRAWKGVPTKNNGLYQSNSGAHIGWSTYRQIRSEFEPDKNYVRFWDSIAKAPYLYNAKDSIFISYDDTVSVRMKTEYAINKKLGGIMFWQLGNDTKDSNSLLKAMYEASIK</sequence>
<dbReference type="InterPro" id="IPR011583">
    <property type="entry name" value="Chitinase_II/V-like_cat"/>
</dbReference>
<dbReference type="GO" id="GO:0016787">
    <property type="term" value="F:hydrolase activity"/>
    <property type="evidence" value="ECO:0007669"/>
    <property type="project" value="UniProtKB-KW"/>
</dbReference>
<keyword evidence="11" id="KW-1185">Reference proteome</keyword>
<evidence type="ECO:0000256" key="6">
    <source>
        <dbReference type="RuleBase" id="RU000489"/>
    </source>
</evidence>
<feature type="signal peptide" evidence="8">
    <location>
        <begin position="1"/>
        <end position="23"/>
    </location>
</feature>
<dbReference type="PANTHER" id="PTHR11177:SF317">
    <property type="entry name" value="CHITINASE 12-RELATED"/>
    <property type="match status" value="1"/>
</dbReference>
<keyword evidence="8" id="KW-0732">Signal</keyword>
<dbReference type="SUPFAM" id="SSF54556">
    <property type="entry name" value="Chitinase insertion domain"/>
    <property type="match status" value="1"/>
</dbReference>
<comment type="catalytic activity">
    <reaction evidence="1">
        <text>Random endo-hydrolysis of N-acetyl-beta-D-glucosaminide (1-&gt;4)-beta-linkages in chitin and chitodextrins.</text>
        <dbReference type="EC" id="3.2.1.14"/>
    </reaction>
</comment>
<dbReference type="Gene3D" id="3.10.50.10">
    <property type="match status" value="1"/>
</dbReference>
<dbReference type="PROSITE" id="PS51910">
    <property type="entry name" value="GH18_2"/>
    <property type="match status" value="1"/>
</dbReference>
<dbReference type="InterPro" id="IPR050314">
    <property type="entry name" value="Glycosyl_Hydrlase_18"/>
</dbReference>
<gene>
    <name evidence="10" type="ORF">M3P19_07295</name>
</gene>
<keyword evidence="4" id="KW-0624">Polysaccharide degradation</keyword>
<evidence type="ECO:0000256" key="8">
    <source>
        <dbReference type="SAM" id="SignalP"/>
    </source>
</evidence>
<dbReference type="Gene3D" id="3.20.20.80">
    <property type="entry name" value="Glycosidases"/>
    <property type="match status" value="1"/>
</dbReference>
<name>A0ABT0PQY6_9FLAO</name>
<evidence type="ECO:0000259" key="9">
    <source>
        <dbReference type="PROSITE" id="PS51910"/>
    </source>
</evidence>
<keyword evidence="5 6" id="KW-0326">Glycosidase</keyword>
<dbReference type="EC" id="3.2.1.14" evidence="2"/>
<dbReference type="EMBL" id="JAMFMA010000002">
    <property type="protein sequence ID" value="MCL6273807.1"/>
    <property type="molecule type" value="Genomic_DNA"/>
</dbReference>
<evidence type="ECO:0000256" key="7">
    <source>
        <dbReference type="RuleBase" id="RU004453"/>
    </source>
</evidence>
<reference evidence="10 11" key="1">
    <citation type="submission" date="2022-05" db="EMBL/GenBank/DDBJ databases">
        <authorList>
            <person name="Park J.-S."/>
        </authorList>
    </citation>
    <scope>NUCLEOTIDE SEQUENCE [LARGE SCALE GENOMIC DNA]</scope>
    <source>
        <strain evidence="10 11">2012CJ35-5</strain>
    </source>
</reference>
<accession>A0ABT0PQY6</accession>
<dbReference type="InterPro" id="IPR017853">
    <property type="entry name" value="GH"/>
</dbReference>
<evidence type="ECO:0000256" key="3">
    <source>
        <dbReference type="ARBA" id="ARBA00022801"/>
    </source>
</evidence>
<organism evidence="10 11">
    <name type="scientific">Flagellimonas spongiicola</name>
    <dbReference type="NCBI Taxonomy" id="2942208"/>
    <lineage>
        <taxon>Bacteria</taxon>
        <taxon>Pseudomonadati</taxon>
        <taxon>Bacteroidota</taxon>
        <taxon>Flavobacteriia</taxon>
        <taxon>Flavobacteriales</taxon>
        <taxon>Flavobacteriaceae</taxon>
        <taxon>Flagellimonas</taxon>
    </lineage>
</organism>
<comment type="similarity">
    <text evidence="7">Belongs to the glycosyl hydrolase 18 family.</text>
</comment>
<comment type="caution">
    <text evidence="10">The sequence shown here is derived from an EMBL/GenBank/DDBJ whole genome shotgun (WGS) entry which is preliminary data.</text>
</comment>
<keyword evidence="4" id="KW-0146">Chitin degradation</keyword>
<dbReference type="RefSeq" id="WP_249656998.1">
    <property type="nucleotide sequence ID" value="NZ_JAMFMA010000002.1"/>
</dbReference>
<protein>
    <recommendedName>
        <fullName evidence="2">chitinase</fullName>
        <ecNumber evidence="2">3.2.1.14</ecNumber>
    </recommendedName>
</protein>
<feature type="chain" id="PRO_5046113176" description="chitinase" evidence="8">
    <location>
        <begin position="24"/>
        <end position="404"/>
    </location>
</feature>
<evidence type="ECO:0000313" key="10">
    <source>
        <dbReference type="EMBL" id="MCL6273807.1"/>
    </source>
</evidence>
<dbReference type="SUPFAM" id="SSF51445">
    <property type="entry name" value="(Trans)glycosidases"/>
    <property type="match status" value="1"/>
</dbReference>
<evidence type="ECO:0000256" key="5">
    <source>
        <dbReference type="ARBA" id="ARBA00023295"/>
    </source>
</evidence>
<dbReference type="PROSITE" id="PS51257">
    <property type="entry name" value="PROKAR_LIPOPROTEIN"/>
    <property type="match status" value="1"/>
</dbReference>
<evidence type="ECO:0000313" key="11">
    <source>
        <dbReference type="Proteomes" id="UP001203607"/>
    </source>
</evidence>
<proteinExistence type="inferred from homology"/>
<dbReference type="CDD" id="cd06548">
    <property type="entry name" value="GH18_chitinase"/>
    <property type="match status" value="1"/>
</dbReference>
<dbReference type="Pfam" id="PF00704">
    <property type="entry name" value="Glyco_hydro_18"/>
    <property type="match status" value="1"/>
</dbReference>
<evidence type="ECO:0000256" key="1">
    <source>
        <dbReference type="ARBA" id="ARBA00000822"/>
    </source>
</evidence>
<keyword evidence="3 6" id="KW-0378">Hydrolase</keyword>
<dbReference type="PROSITE" id="PS01095">
    <property type="entry name" value="GH18_1"/>
    <property type="match status" value="1"/>
</dbReference>
<feature type="domain" description="GH18" evidence="9">
    <location>
        <begin position="38"/>
        <end position="404"/>
    </location>
</feature>
<dbReference type="InterPro" id="IPR029070">
    <property type="entry name" value="Chitinase_insertion_sf"/>
</dbReference>
<evidence type="ECO:0000256" key="4">
    <source>
        <dbReference type="ARBA" id="ARBA00023024"/>
    </source>
</evidence>
<dbReference type="InterPro" id="IPR001223">
    <property type="entry name" value="Glyco_hydro18_cat"/>
</dbReference>
<dbReference type="SMART" id="SM00636">
    <property type="entry name" value="Glyco_18"/>
    <property type="match status" value="1"/>
</dbReference>
<dbReference type="PANTHER" id="PTHR11177">
    <property type="entry name" value="CHITINASE"/>
    <property type="match status" value="1"/>
</dbReference>